<evidence type="ECO:0000256" key="11">
    <source>
        <dbReference type="NCBIfam" id="TIGR00665"/>
    </source>
</evidence>
<dbReference type="PANTHER" id="PTHR30153">
    <property type="entry name" value="REPLICATIVE DNA HELICASE DNAB"/>
    <property type="match status" value="1"/>
</dbReference>
<dbReference type="NCBIfam" id="NF006306">
    <property type="entry name" value="PRK08506.1"/>
    <property type="match status" value="1"/>
</dbReference>
<dbReference type="Gene3D" id="1.10.860.10">
    <property type="entry name" value="DNAb Helicase, Chain A"/>
    <property type="match status" value="1"/>
</dbReference>
<dbReference type="Pfam" id="PF00772">
    <property type="entry name" value="DnaB"/>
    <property type="match status" value="1"/>
</dbReference>
<dbReference type="NCBIfam" id="TIGR00665">
    <property type="entry name" value="DnaB"/>
    <property type="match status" value="1"/>
</dbReference>
<dbReference type="AlphaFoldDB" id="A0A7Z6X6R9"/>
<dbReference type="GO" id="GO:0006269">
    <property type="term" value="P:DNA replication, synthesis of primer"/>
    <property type="evidence" value="ECO:0007669"/>
    <property type="project" value="UniProtKB-UniRule"/>
</dbReference>
<dbReference type="EC" id="5.6.2.3" evidence="11 12"/>
<comment type="function">
    <text evidence="12">The main replicative DNA helicase, it participates in initiation and elongation during chromosome replication. Travels ahead of the DNA replisome, separating dsDNA into templates for DNA synthesis. A processive ATP-dependent 5'-3' DNA helicase it has DNA-dependent ATPase activity.</text>
</comment>
<keyword evidence="6 12" id="KW-0347">Helicase</keyword>
<feature type="coiled-coil region" evidence="13">
    <location>
        <begin position="399"/>
        <end position="435"/>
    </location>
</feature>
<evidence type="ECO:0000256" key="1">
    <source>
        <dbReference type="ARBA" id="ARBA00008428"/>
    </source>
</evidence>
<accession>A0A7Z6X6R9</accession>
<keyword evidence="7 12" id="KW-0067">ATP-binding</keyword>
<comment type="catalytic activity">
    <reaction evidence="10 12">
        <text>ATP + H2O = ADP + phosphate + H(+)</text>
        <dbReference type="Rhea" id="RHEA:13065"/>
        <dbReference type="ChEBI" id="CHEBI:15377"/>
        <dbReference type="ChEBI" id="CHEBI:15378"/>
        <dbReference type="ChEBI" id="CHEBI:30616"/>
        <dbReference type="ChEBI" id="CHEBI:43474"/>
        <dbReference type="ChEBI" id="CHEBI:456216"/>
        <dbReference type="EC" id="5.6.2.3"/>
    </reaction>
</comment>
<sequence length="491" mass="56302">MDHLKHLQHLQQLQNIERIVLSGIVLANHKIEEIHSVLEPSDFYYPPHGLFFEIALKLHEVNCPIDENFIRQKMPKDKQISEDDLVAIFAASPIDNIEAYVEEIKNASIKRKLFTLANTIREQALENAQKSSDILNAVEREVYALLNGSTIEGFRDIKEVLESAMNLITENQRKGSLKVTGIPTGFVQLDNYTSGFNQGSLVILGARPSMGKTSLMMNMVLSALNDDRGVAVFSLEMSAEQLALRALSDLTSINMHDLESARLDDDQWENLAKCFDHLSQKKLFFYDKSYVRMDQIRLQLRKLKSQHKELGIAFIDYLQLMSGNKATRERHEQIAEISRELKTLARELEIPIIALVQLNRSLENRDDKRPILSDIKDSGGIEQDADIVLFLYRGYIYQMRAEDNKIDKLKKEGKIEEAQELYKKVNEERRIHKQNGSIEEAEIIVAKNRNGATGTVYTRFNAPFTRYEDMPMDSHLEEGQETKINYDIVTT</sequence>
<dbReference type="GO" id="GO:0005829">
    <property type="term" value="C:cytosol"/>
    <property type="evidence" value="ECO:0007669"/>
    <property type="project" value="TreeGrafter"/>
</dbReference>
<evidence type="ECO:0000256" key="5">
    <source>
        <dbReference type="ARBA" id="ARBA00022801"/>
    </source>
</evidence>
<dbReference type="PANTHER" id="PTHR30153:SF2">
    <property type="entry name" value="REPLICATIVE DNA HELICASE"/>
    <property type="match status" value="1"/>
</dbReference>
<dbReference type="GO" id="GO:0043139">
    <property type="term" value="F:5'-3' DNA helicase activity"/>
    <property type="evidence" value="ECO:0007669"/>
    <property type="project" value="UniProtKB-EC"/>
</dbReference>
<evidence type="ECO:0000256" key="9">
    <source>
        <dbReference type="ARBA" id="ARBA00023235"/>
    </source>
</evidence>
<proteinExistence type="inferred from homology"/>
<evidence type="ECO:0000313" key="16">
    <source>
        <dbReference type="Proteomes" id="UP000272192"/>
    </source>
</evidence>
<dbReference type="InterPro" id="IPR036185">
    <property type="entry name" value="DNA_heli_DnaB-like_N_sf"/>
</dbReference>
<keyword evidence="9" id="KW-0413">Isomerase</keyword>
<dbReference type="SUPFAM" id="SSF52540">
    <property type="entry name" value="P-loop containing nucleoside triphosphate hydrolases"/>
    <property type="match status" value="1"/>
</dbReference>
<evidence type="ECO:0000256" key="2">
    <source>
        <dbReference type="ARBA" id="ARBA00022515"/>
    </source>
</evidence>
<evidence type="ECO:0000256" key="4">
    <source>
        <dbReference type="ARBA" id="ARBA00022741"/>
    </source>
</evidence>
<gene>
    <name evidence="15" type="ORF">DB721_07120</name>
</gene>
<dbReference type="GO" id="GO:0005524">
    <property type="term" value="F:ATP binding"/>
    <property type="evidence" value="ECO:0007669"/>
    <property type="project" value="UniProtKB-UniRule"/>
</dbReference>
<dbReference type="InterPro" id="IPR007694">
    <property type="entry name" value="DNA_helicase_DnaB-like_C"/>
</dbReference>
<keyword evidence="2 12" id="KW-0639">Primosome</keyword>
<dbReference type="GO" id="GO:1990077">
    <property type="term" value="C:primosome complex"/>
    <property type="evidence" value="ECO:0007669"/>
    <property type="project" value="UniProtKB-UniRule"/>
</dbReference>
<evidence type="ECO:0000256" key="10">
    <source>
        <dbReference type="ARBA" id="ARBA00048954"/>
    </source>
</evidence>
<keyword evidence="3 12" id="KW-0235">DNA replication</keyword>
<dbReference type="Proteomes" id="UP000272192">
    <property type="component" value="Unassembled WGS sequence"/>
</dbReference>
<keyword evidence="5 12" id="KW-0378">Hydrolase</keyword>
<dbReference type="GO" id="GO:0016787">
    <property type="term" value="F:hydrolase activity"/>
    <property type="evidence" value="ECO:0007669"/>
    <property type="project" value="UniProtKB-KW"/>
</dbReference>
<dbReference type="SUPFAM" id="SSF48024">
    <property type="entry name" value="N-terminal domain of DnaB helicase"/>
    <property type="match status" value="1"/>
</dbReference>
<evidence type="ECO:0000313" key="15">
    <source>
        <dbReference type="EMBL" id="RKU92979.1"/>
    </source>
</evidence>
<comment type="similarity">
    <text evidence="1 12">Belongs to the helicase family. DnaB subfamily.</text>
</comment>
<protein>
    <recommendedName>
        <fullName evidence="11 12">Replicative DNA helicase</fullName>
        <ecNumber evidence="11 12">5.6.2.3</ecNumber>
    </recommendedName>
</protein>
<keyword evidence="13" id="KW-0175">Coiled coil</keyword>
<name>A0A7Z6X6R9_HELPX</name>
<feature type="domain" description="SF4 helicase" evidence="14">
    <location>
        <begin position="175"/>
        <end position="474"/>
    </location>
</feature>
<dbReference type="InterPro" id="IPR016136">
    <property type="entry name" value="DNA_helicase_N/primase_C"/>
</dbReference>
<evidence type="ECO:0000259" key="14">
    <source>
        <dbReference type="PROSITE" id="PS51199"/>
    </source>
</evidence>
<organism evidence="15 16">
    <name type="scientific">Helicobacter pylori</name>
    <name type="common">Campylobacter pylori</name>
    <dbReference type="NCBI Taxonomy" id="210"/>
    <lineage>
        <taxon>Bacteria</taxon>
        <taxon>Pseudomonadati</taxon>
        <taxon>Campylobacterota</taxon>
        <taxon>Epsilonproteobacteria</taxon>
        <taxon>Campylobacterales</taxon>
        <taxon>Helicobacteraceae</taxon>
        <taxon>Helicobacter</taxon>
    </lineage>
</organism>
<dbReference type="EMBL" id="QELB01000099">
    <property type="protein sequence ID" value="RKU92979.1"/>
    <property type="molecule type" value="Genomic_DNA"/>
</dbReference>
<dbReference type="PROSITE" id="PS51199">
    <property type="entry name" value="SF4_HELICASE"/>
    <property type="match status" value="1"/>
</dbReference>
<keyword evidence="4 12" id="KW-0547">Nucleotide-binding</keyword>
<evidence type="ECO:0000256" key="13">
    <source>
        <dbReference type="SAM" id="Coils"/>
    </source>
</evidence>
<dbReference type="Pfam" id="PF03796">
    <property type="entry name" value="DnaB_C"/>
    <property type="match status" value="1"/>
</dbReference>
<evidence type="ECO:0000256" key="3">
    <source>
        <dbReference type="ARBA" id="ARBA00022705"/>
    </source>
</evidence>
<dbReference type="InterPro" id="IPR007692">
    <property type="entry name" value="DNA_helicase_DnaB"/>
</dbReference>
<dbReference type="InterPro" id="IPR007693">
    <property type="entry name" value="DNA_helicase_DnaB-like_N"/>
</dbReference>
<dbReference type="Gene3D" id="3.40.50.300">
    <property type="entry name" value="P-loop containing nucleotide triphosphate hydrolases"/>
    <property type="match status" value="1"/>
</dbReference>
<evidence type="ECO:0000256" key="6">
    <source>
        <dbReference type="ARBA" id="ARBA00022806"/>
    </source>
</evidence>
<evidence type="ECO:0000256" key="7">
    <source>
        <dbReference type="ARBA" id="ARBA00022840"/>
    </source>
</evidence>
<dbReference type="InterPro" id="IPR027417">
    <property type="entry name" value="P-loop_NTPase"/>
</dbReference>
<comment type="caution">
    <text evidence="15">The sequence shown here is derived from an EMBL/GenBank/DDBJ whole genome shotgun (WGS) entry which is preliminary data.</text>
</comment>
<evidence type="ECO:0000256" key="12">
    <source>
        <dbReference type="RuleBase" id="RU362085"/>
    </source>
</evidence>
<keyword evidence="8 12" id="KW-0238">DNA-binding</keyword>
<dbReference type="GO" id="GO:0003677">
    <property type="term" value="F:DNA binding"/>
    <property type="evidence" value="ECO:0007669"/>
    <property type="project" value="UniProtKB-UniRule"/>
</dbReference>
<reference evidence="15 16" key="1">
    <citation type="submission" date="2018-04" db="EMBL/GenBank/DDBJ databases">
        <title>Complete genome sequences of Helicobacter pylori.</title>
        <authorList>
            <person name="Palau M."/>
            <person name="Minana-Galbis D."/>
        </authorList>
    </citation>
    <scope>NUCLEOTIDE SEQUENCE [LARGE SCALE GENOMIC DNA]</scope>
    <source>
        <strain evidence="15 16">B518</strain>
    </source>
</reference>
<dbReference type="CDD" id="cd00984">
    <property type="entry name" value="DnaB_C"/>
    <property type="match status" value="1"/>
</dbReference>
<evidence type="ECO:0000256" key="8">
    <source>
        <dbReference type="ARBA" id="ARBA00023125"/>
    </source>
</evidence>